<dbReference type="GO" id="GO:0016747">
    <property type="term" value="F:acyltransferase activity, transferring groups other than amino-acyl groups"/>
    <property type="evidence" value="ECO:0007669"/>
    <property type="project" value="InterPro"/>
</dbReference>
<dbReference type="PANTHER" id="PTHR43420:SF43">
    <property type="entry name" value="SPERMINE_SPERMIDINE ACETYLTRANSFERASE"/>
    <property type="match status" value="1"/>
</dbReference>
<dbReference type="PANTHER" id="PTHR43420">
    <property type="entry name" value="ACETYLTRANSFERASE"/>
    <property type="match status" value="1"/>
</dbReference>
<accession>A0A9D1YU28</accession>
<dbReference type="PROSITE" id="PS51186">
    <property type="entry name" value="GNAT"/>
    <property type="match status" value="1"/>
</dbReference>
<evidence type="ECO:0000313" key="5">
    <source>
        <dbReference type="Proteomes" id="UP000824005"/>
    </source>
</evidence>
<evidence type="ECO:0000313" key="4">
    <source>
        <dbReference type="EMBL" id="HIY65142.1"/>
    </source>
</evidence>
<dbReference type="Pfam" id="PF00583">
    <property type="entry name" value="Acetyltransf_1"/>
    <property type="match status" value="1"/>
</dbReference>
<keyword evidence="1" id="KW-0808">Transferase</keyword>
<evidence type="ECO:0000256" key="1">
    <source>
        <dbReference type="ARBA" id="ARBA00022679"/>
    </source>
</evidence>
<comment type="caution">
    <text evidence="4">The sequence shown here is derived from an EMBL/GenBank/DDBJ whole genome shotgun (WGS) entry which is preliminary data.</text>
</comment>
<protein>
    <submittedName>
        <fullName evidence="4">GNAT family N-acetyltransferase</fullName>
    </submittedName>
</protein>
<proteinExistence type="predicted"/>
<dbReference type="CDD" id="cd04301">
    <property type="entry name" value="NAT_SF"/>
    <property type="match status" value="1"/>
</dbReference>
<dbReference type="InterPro" id="IPR016181">
    <property type="entry name" value="Acyl_CoA_acyltransferase"/>
</dbReference>
<dbReference type="InterPro" id="IPR050680">
    <property type="entry name" value="YpeA/RimI_acetyltransf"/>
</dbReference>
<dbReference type="SUPFAM" id="SSF55729">
    <property type="entry name" value="Acyl-CoA N-acyltransferases (Nat)"/>
    <property type="match status" value="1"/>
</dbReference>
<dbReference type="EMBL" id="DXDC01000076">
    <property type="protein sequence ID" value="HIY65142.1"/>
    <property type="molecule type" value="Genomic_DNA"/>
</dbReference>
<keyword evidence="2" id="KW-0012">Acyltransferase</keyword>
<dbReference type="AlphaFoldDB" id="A0A9D1YU28"/>
<reference evidence="4" key="2">
    <citation type="submission" date="2021-04" db="EMBL/GenBank/DDBJ databases">
        <authorList>
            <person name="Gilroy R."/>
        </authorList>
    </citation>
    <scope>NUCLEOTIDE SEQUENCE</scope>
    <source>
        <strain evidence="4">ChiGjej1B1-98</strain>
    </source>
</reference>
<reference evidence="4" key="1">
    <citation type="journal article" date="2021" name="PeerJ">
        <title>Extensive microbial diversity within the chicken gut microbiome revealed by metagenomics and culture.</title>
        <authorList>
            <person name="Gilroy R."/>
            <person name="Ravi A."/>
            <person name="Getino M."/>
            <person name="Pursley I."/>
            <person name="Horton D.L."/>
            <person name="Alikhan N.F."/>
            <person name="Baker D."/>
            <person name="Gharbi K."/>
            <person name="Hall N."/>
            <person name="Watson M."/>
            <person name="Adriaenssens E.M."/>
            <person name="Foster-Nyarko E."/>
            <person name="Jarju S."/>
            <person name="Secka A."/>
            <person name="Antonio M."/>
            <person name="Oren A."/>
            <person name="Chaudhuri R.R."/>
            <person name="La Ragione R."/>
            <person name="Hildebrand F."/>
            <person name="Pallen M.J."/>
        </authorList>
    </citation>
    <scope>NUCLEOTIDE SEQUENCE</scope>
    <source>
        <strain evidence="4">ChiGjej1B1-98</strain>
    </source>
</reference>
<sequence>MSVTVRDALAEDAAAIARIQVDAWCAAYAGLIDDAFLAAMDVEHRIVTWGETVRTPPRGLALRVAELDDEVIGWSAVSTGHDPDGGELRGYYVHPERWGQGAGRALMHDALRQLRDRGCRIAYLWVLIGNDSAMRVYEQFGWRLTGEEAERESRGIVLRETRMTRSLEERIP</sequence>
<evidence type="ECO:0000259" key="3">
    <source>
        <dbReference type="PROSITE" id="PS51186"/>
    </source>
</evidence>
<dbReference type="Gene3D" id="3.40.630.30">
    <property type="match status" value="1"/>
</dbReference>
<evidence type="ECO:0000256" key="2">
    <source>
        <dbReference type="ARBA" id="ARBA00023315"/>
    </source>
</evidence>
<organism evidence="4 5">
    <name type="scientific">Candidatus Agrococcus pullicola</name>
    <dbReference type="NCBI Taxonomy" id="2838429"/>
    <lineage>
        <taxon>Bacteria</taxon>
        <taxon>Bacillati</taxon>
        <taxon>Actinomycetota</taxon>
        <taxon>Actinomycetes</taxon>
        <taxon>Micrococcales</taxon>
        <taxon>Microbacteriaceae</taxon>
        <taxon>Agrococcus</taxon>
    </lineage>
</organism>
<feature type="domain" description="N-acetyltransferase" evidence="3">
    <location>
        <begin position="3"/>
        <end position="168"/>
    </location>
</feature>
<dbReference type="Proteomes" id="UP000824005">
    <property type="component" value="Unassembled WGS sequence"/>
</dbReference>
<dbReference type="InterPro" id="IPR000182">
    <property type="entry name" value="GNAT_dom"/>
</dbReference>
<gene>
    <name evidence="4" type="ORF">H9830_02565</name>
</gene>
<name>A0A9D1YU28_9MICO</name>